<feature type="region of interest" description="Disordered" evidence="1">
    <location>
        <begin position="595"/>
        <end position="680"/>
    </location>
</feature>
<evidence type="ECO:0000256" key="1">
    <source>
        <dbReference type="SAM" id="MobiDB-lite"/>
    </source>
</evidence>
<reference evidence="3 4" key="1">
    <citation type="submission" date="2023-03" db="EMBL/GenBank/DDBJ databases">
        <title>Draft genome sequence of type strain Streptomyces ferralitis JCM 14344.</title>
        <authorList>
            <person name="Klaysubun C."/>
            <person name="Duangmal K."/>
        </authorList>
    </citation>
    <scope>NUCLEOTIDE SEQUENCE [LARGE SCALE GENOMIC DNA]</scope>
    <source>
        <strain evidence="3 4">JCM 14344</strain>
    </source>
</reference>
<gene>
    <name evidence="3" type="ORF">P2L57_36060</name>
</gene>
<keyword evidence="2" id="KW-0472">Membrane</keyword>
<proteinExistence type="predicted"/>
<dbReference type="RefSeq" id="WP_275822045.1">
    <property type="nucleotide sequence ID" value="NZ_BAAANM010000041.1"/>
</dbReference>
<feature type="compositionally biased region" description="Pro residues" evidence="1">
    <location>
        <begin position="729"/>
        <end position="739"/>
    </location>
</feature>
<protein>
    <recommendedName>
        <fullName evidence="5">TrbL/VirB6 plasmid conjugal transfer protein</fullName>
    </recommendedName>
</protein>
<feature type="transmembrane region" description="Helical" evidence="2">
    <location>
        <begin position="283"/>
        <end position="301"/>
    </location>
</feature>
<feature type="compositionally biased region" description="Polar residues" evidence="1">
    <location>
        <begin position="749"/>
        <end position="761"/>
    </location>
</feature>
<feature type="region of interest" description="Disordered" evidence="1">
    <location>
        <begin position="693"/>
        <end position="821"/>
    </location>
</feature>
<evidence type="ECO:0000256" key="2">
    <source>
        <dbReference type="SAM" id="Phobius"/>
    </source>
</evidence>
<feature type="compositionally biased region" description="Polar residues" evidence="1">
    <location>
        <begin position="697"/>
        <end position="719"/>
    </location>
</feature>
<feature type="transmembrane region" description="Helical" evidence="2">
    <location>
        <begin position="255"/>
        <end position="271"/>
    </location>
</feature>
<feature type="transmembrane region" description="Helical" evidence="2">
    <location>
        <begin position="486"/>
        <end position="508"/>
    </location>
</feature>
<keyword evidence="2" id="KW-1133">Transmembrane helix</keyword>
<organism evidence="3 4">
    <name type="scientific">Streptantibioticus ferralitis</name>
    <dbReference type="NCBI Taxonomy" id="236510"/>
    <lineage>
        <taxon>Bacteria</taxon>
        <taxon>Bacillati</taxon>
        <taxon>Actinomycetota</taxon>
        <taxon>Actinomycetes</taxon>
        <taxon>Kitasatosporales</taxon>
        <taxon>Streptomycetaceae</taxon>
        <taxon>Streptantibioticus</taxon>
    </lineage>
</organism>
<feature type="transmembrane region" description="Helical" evidence="2">
    <location>
        <begin position="450"/>
        <end position="474"/>
    </location>
</feature>
<accession>A0ABT5ZAS8</accession>
<evidence type="ECO:0008006" key="5">
    <source>
        <dbReference type="Google" id="ProtNLM"/>
    </source>
</evidence>
<keyword evidence="2" id="KW-0812">Transmembrane</keyword>
<evidence type="ECO:0000313" key="4">
    <source>
        <dbReference type="Proteomes" id="UP001220022"/>
    </source>
</evidence>
<name>A0ABT5ZAS8_9ACTN</name>
<sequence>MLRSVTRRLRVGRIGVVMSIVMMLAAPLLMVMGPMAPTTHADPKPDPCVDVISPALKQACEKQAQKDANKGGGSNNPCDQLSGVAKQFCKPPQGTDSNGKPCADAGPISAYCKGIGGGDNGGGGLLDNITGDCKSPPPLEAPGDGILGGIDSGPARTPTPRDPGAKDATSHLYEQYGYAGLHWNTYDLGCGGSVRDPNGAFENWMANDVFTWAKTWTALTVQMRQKVTDPSFLGSLDPMIEQATKAVHEAIFDPWIGPSLVLLGGILVFQARKRDLPRALSGAGWALIVMTVAAGVFSYPIQASHFADSTIKSTVGQIDQHLAQSGNGDGSGDQAPATAHGNMLVRSVLYEQWLRGELGSSTSPTAQKYGMALFDSQALTWAEDRLPQADRQKVVATKNKQFQAIAATIQKEDPAAYGHLTGHTPGRLGAAVMSCFGSIAANTYSLLADLIIFGGLLLIRFVIILLPAACVVGAHERTSGVVRNAFTSIMAAVINVPLFSLCGGLSVLATEKIMASNSGIPGWMQIVLLLIIDVVLWALSKPFRRFMVMVNPNRDWATESVSPLGAPGRFAKSAAQHYLTTRYMRKLMRRNTGAIDDLNDTVESQTRPEETGYGGGRQPNWGDWWDSSTGASTSGNNPTPPPGGPRNNGGGSPDLYGDYETDTIPSAPHGTGRHQPLGDGIWDVDGWEVWEADPVRSGNSLPPANTSAPTANGHRSSGAPTGPVGNAPLPSPRPAPAIPAPARAPQLPSGSATAEPQQTDDAVQPVSHPRVVQPQADPDGHQVYVLYNPDDRGYVVRDDRTPDPSQRQHPSLGLGEPEGDR</sequence>
<evidence type="ECO:0000313" key="3">
    <source>
        <dbReference type="EMBL" id="MDF2260939.1"/>
    </source>
</evidence>
<keyword evidence="4" id="KW-1185">Reference proteome</keyword>
<feature type="transmembrane region" description="Helical" evidence="2">
    <location>
        <begin position="520"/>
        <end position="539"/>
    </location>
</feature>
<dbReference type="EMBL" id="JARHTQ010000043">
    <property type="protein sequence ID" value="MDF2260939.1"/>
    <property type="molecule type" value="Genomic_DNA"/>
</dbReference>
<comment type="caution">
    <text evidence="3">The sequence shown here is derived from an EMBL/GenBank/DDBJ whole genome shotgun (WGS) entry which is preliminary data.</text>
</comment>
<feature type="compositionally biased region" description="Basic and acidic residues" evidence="1">
    <location>
        <begin position="789"/>
        <end position="802"/>
    </location>
</feature>
<dbReference type="Proteomes" id="UP001220022">
    <property type="component" value="Unassembled WGS sequence"/>
</dbReference>